<evidence type="ECO:0000313" key="7">
    <source>
        <dbReference type="Proteomes" id="UP000298327"/>
    </source>
</evidence>
<evidence type="ECO:0000259" key="5">
    <source>
        <dbReference type="Pfam" id="PF08100"/>
    </source>
</evidence>
<evidence type="ECO:0000259" key="4">
    <source>
        <dbReference type="Pfam" id="PF00891"/>
    </source>
</evidence>
<dbReference type="AlphaFoldDB" id="A0A4Y9ZF15"/>
<dbReference type="Gene3D" id="3.40.50.150">
    <property type="entry name" value="Vaccinia Virus protein VP39"/>
    <property type="match status" value="1"/>
</dbReference>
<dbReference type="GO" id="GO:0008171">
    <property type="term" value="F:O-methyltransferase activity"/>
    <property type="evidence" value="ECO:0007669"/>
    <property type="project" value="InterPro"/>
</dbReference>
<dbReference type="Pfam" id="PF00891">
    <property type="entry name" value="Methyltransf_2"/>
    <property type="match status" value="1"/>
</dbReference>
<dbReference type="CDD" id="cd02440">
    <property type="entry name" value="AdoMet_MTases"/>
    <property type="match status" value="1"/>
</dbReference>
<keyword evidence="3" id="KW-0949">S-adenosyl-L-methionine</keyword>
<keyword evidence="1" id="KW-0489">Methyltransferase</keyword>
<organism evidence="6 7">
    <name type="scientific">Dentipellis fragilis</name>
    <dbReference type="NCBI Taxonomy" id="205917"/>
    <lineage>
        <taxon>Eukaryota</taxon>
        <taxon>Fungi</taxon>
        <taxon>Dikarya</taxon>
        <taxon>Basidiomycota</taxon>
        <taxon>Agaricomycotina</taxon>
        <taxon>Agaricomycetes</taxon>
        <taxon>Russulales</taxon>
        <taxon>Hericiaceae</taxon>
        <taxon>Dentipellis</taxon>
    </lineage>
</organism>
<reference evidence="6 7" key="1">
    <citation type="submission" date="2019-02" db="EMBL/GenBank/DDBJ databases">
        <title>Genome sequencing of the rare red list fungi Dentipellis fragilis.</title>
        <authorList>
            <person name="Buettner E."/>
            <person name="Kellner H."/>
        </authorList>
    </citation>
    <scope>NUCLEOTIDE SEQUENCE [LARGE SCALE GENOMIC DNA]</scope>
    <source>
        <strain evidence="6 7">DSM 105465</strain>
    </source>
</reference>
<dbReference type="GO" id="GO:0032259">
    <property type="term" value="P:methylation"/>
    <property type="evidence" value="ECO:0007669"/>
    <property type="project" value="UniProtKB-KW"/>
</dbReference>
<evidence type="ECO:0000313" key="6">
    <source>
        <dbReference type="EMBL" id="TFY72577.1"/>
    </source>
</evidence>
<keyword evidence="7" id="KW-1185">Reference proteome</keyword>
<dbReference type="InterPro" id="IPR029063">
    <property type="entry name" value="SAM-dependent_MTases_sf"/>
</dbReference>
<dbReference type="Pfam" id="PF08100">
    <property type="entry name" value="Dimerisation"/>
    <property type="match status" value="1"/>
</dbReference>
<comment type="caution">
    <text evidence="6">The sequence shown here is derived from an EMBL/GenBank/DDBJ whole genome shotgun (WGS) entry which is preliminary data.</text>
</comment>
<accession>A0A4Y9ZF15</accession>
<evidence type="ECO:0000256" key="3">
    <source>
        <dbReference type="ARBA" id="ARBA00022691"/>
    </source>
</evidence>
<dbReference type="InterPro" id="IPR036388">
    <property type="entry name" value="WH-like_DNA-bd_sf"/>
</dbReference>
<dbReference type="InterPro" id="IPR012967">
    <property type="entry name" value="COMT_dimerisation"/>
</dbReference>
<evidence type="ECO:0000256" key="2">
    <source>
        <dbReference type="ARBA" id="ARBA00022679"/>
    </source>
</evidence>
<name>A0A4Y9ZF15_9AGAM</name>
<dbReference type="PROSITE" id="PS51683">
    <property type="entry name" value="SAM_OMT_II"/>
    <property type="match status" value="1"/>
</dbReference>
<dbReference type="PANTHER" id="PTHR43712:SF2">
    <property type="entry name" value="O-METHYLTRANSFERASE CICE"/>
    <property type="match status" value="1"/>
</dbReference>
<dbReference type="InterPro" id="IPR001077">
    <property type="entry name" value="COMT_C"/>
</dbReference>
<dbReference type="SUPFAM" id="SSF53335">
    <property type="entry name" value="S-adenosyl-L-methionine-dependent methyltransferases"/>
    <property type="match status" value="1"/>
</dbReference>
<feature type="domain" description="O-methyltransferase C-terminal" evidence="4">
    <location>
        <begin position="215"/>
        <end position="431"/>
    </location>
</feature>
<sequence>MAKATDIQTTKAEVRALVALVGTAAEAAMDAWEVQEGRVPSLDDLAEEKTPSAALLRAIRLLDGSCCQLQHMLRPTFVSVSDKVRMNIEAACLRTALEAKVPDILDKHANGVHVDVIAKETGLDAGKLARILRLLTLKHCFHEISKDVFANNRISYSLRSSSPYYDFAGHMMNEINRYGVANLWEALSDPEYGPSTDPRRSVFSWGIREEMPNANAFEYFEKHPNEAARFNRAMTAFRLGWVTEYYPVASIPAGSTWCDIGGGVGHVLLSVARANPGLKATLQDQPHVLIPARESIEKEYPQGLQEDRVRLVPIDFINEAPVKGQDFYYMRFIIHDWPDHIAKTILTNIAQAMKPTSHLLVHDYVLKVPKGKDDTHEDKDYLGAHDAPRPLLPNYGAGGIRPFLADINMLIGLNARERSVKDVVQLANEAGLEFVNFWDCVETGLVELRLKQ</sequence>
<gene>
    <name evidence="6" type="ORF">EVG20_g445</name>
</gene>
<dbReference type="InterPro" id="IPR016461">
    <property type="entry name" value="COMT-like"/>
</dbReference>
<dbReference type="OrthoDB" id="2410195at2759"/>
<dbReference type="SUPFAM" id="SSF46785">
    <property type="entry name" value="Winged helix' DNA-binding domain"/>
    <property type="match status" value="1"/>
</dbReference>
<dbReference type="Gene3D" id="1.10.10.10">
    <property type="entry name" value="Winged helix-like DNA-binding domain superfamily/Winged helix DNA-binding domain"/>
    <property type="match status" value="1"/>
</dbReference>
<keyword evidence="2" id="KW-0808">Transferase</keyword>
<protein>
    <submittedName>
        <fullName evidence="6">Uncharacterized protein</fullName>
    </submittedName>
</protein>
<evidence type="ECO:0000256" key="1">
    <source>
        <dbReference type="ARBA" id="ARBA00022603"/>
    </source>
</evidence>
<dbReference type="GO" id="GO:0046983">
    <property type="term" value="F:protein dimerization activity"/>
    <property type="evidence" value="ECO:0007669"/>
    <property type="project" value="InterPro"/>
</dbReference>
<dbReference type="PANTHER" id="PTHR43712">
    <property type="entry name" value="PUTATIVE (AFU_ORTHOLOGUE AFUA_4G14580)-RELATED"/>
    <property type="match status" value="1"/>
</dbReference>
<dbReference type="EMBL" id="SEOQ01000011">
    <property type="protein sequence ID" value="TFY72577.1"/>
    <property type="molecule type" value="Genomic_DNA"/>
</dbReference>
<dbReference type="STRING" id="205917.A0A4Y9ZF15"/>
<proteinExistence type="predicted"/>
<dbReference type="Proteomes" id="UP000298327">
    <property type="component" value="Unassembled WGS sequence"/>
</dbReference>
<feature type="domain" description="O-methyltransferase dimerisation" evidence="5">
    <location>
        <begin position="90"/>
        <end position="156"/>
    </location>
</feature>
<dbReference type="InterPro" id="IPR036390">
    <property type="entry name" value="WH_DNA-bd_sf"/>
</dbReference>